<keyword evidence="4 5" id="KW-0472">Membrane</keyword>
<reference evidence="6" key="1">
    <citation type="submission" date="2021-03" db="EMBL/GenBank/DDBJ databases">
        <authorList>
            <person name="Bekaert M."/>
        </authorList>
    </citation>
    <scope>NUCLEOTIDE SEQUENCE</scope>
</reference>
<dbReference type="OrthoDB" id="5296287at2759"/>
<gene>
    <name evidence="6" type="ORF">MEDL_14786</name>
</gene>
<dbReference type="PANTHER" id="PTHR24064">
    <property type="entry name" value="SOLUTE CARRIER FAMILY 22 MEMBER"/>
    <property type="match status" value="1"/>
</dbReference>
<dbReference type="InterPro" id="IPR036259">
    <property type="entry name" value="MFS_trans_sf"/>
</dbReference>
<evidence type="ECO:0000256" key="5">
    <source>
        <dbReference type="SAM" id="Phobius"/>
    </source>
</evidence>
<evidence type="ECO:0000256" key="3">
    <source>
        <dbReference type="ARBA" id="ARBA00022989"/>
    </source>
</evidence>
<proteinExistence type="predicted"/>
<evidence type="ECO:0000313" key="7">
    <source>
        <dbReference type="Proteomes" id="UP000683360"/>
    </source>
</evidence>
<keyword evidence="3 5" id="KW-1133">Transmembrane helix</keyword>
<keyword evidence="2 5" id="KW-0812">Transmembrane</keyword>
<dbReference type="GO" id="GO:0016020">
    <property type="term" value="C:membrane"/>
    <property type="evidence" value="ECO:0007669"/>
    <property type="project" value="UniProtKB-SubCell"/>
</dbReference>
<protein>
    <submittedName>
        <fullName evidence="6">SLC22A4_5</fullName>
    </submittedName>
</protein>
<dbReference type="EMBL" id="CAJPWZ010000731">
    <property type="protein sequence ID" value="CAG2200087.1"/>
    <property type="molecule type" value="Genomic_DNA"/>
</dbReference>
<dbReference type="Proteomes" id="UP000683360">
    <property type="component" value="Unassembled WGS sequence"/>
</dbReference>
<dbReference type="InterPro" id="IPR005828">
    <property type="entry name" value="MFS_sugar_transport-like"/>
</dbReference>
<evidence type="ECO:0000256" key="2">
    <source>
        <dbReference type="ARBA" id="ARBA00022692"/>
    </source>
</evidence>
<dbReference type="Pfam" id="PF00083">
    <property type="entry name" value="Sugar_tr"/>
    <property type="match status" value="1"/>
</dbReference>
<evidence type="ECO:0000256" key="4">
    <source>
        <dbReference type="ARBA" id="ARBA00023136"/>
    </source>
</evidence>
<name>A0A8S3QWR9_MYTED</name>
<feature type="transmembrane region" description="Helical" evidence="5">
    <location>
        <begin position="112"/>
        <end position="132"/>
    </location>
</feature>
<evidence type="ECO:0000256" key="1">
    <source>
        <dbReference type="ARBA" id="ARBA00004141"/>
    </source>
</evidence>
<comment type="subcellular location">
    <subcellularLocation>
        <location evidence="1">Membrane</location>
        <topology evidence="1">Multi-pass membrane protein</topology>
    </subcellularLocation>
</comment>
<comment type="caution">
    <text evidence="6">The sequence shown here is derived from an EMBL/GenBank/DDBJ whole genome shotgun (WGS) entry which is preliminary data.</text>
</comment>
<feature type="transmembrane region" description="Helical" evidence="5">
    <location>
        <begin position="144"/>
        <end position="163"/>
    </location>
</feature>
<dbReference type="GO" id="GO:0022857">
    <property type="term" value="F:transmembrane transporter activity"/>
    <property type="evidence" value="ECO:0007669"/>
    <property type="project" value="InterPro"/>
</dbReference>
<dbReference type="SUPFAM" id="SSF103473">
    <property type="entry name" value="MFS general substrate transporter"/>
    <property type="match status" value="1"/>
</dbReference>
<keyword evidence="7" id="KW-1185">Reference proteome</keyword>
<accession>A0A8S3QWR9</accession>
<feature type="transmembrane region" description="Helical" evidence="5">
    <location>
        <begin position="206"/>
        <end position="227"/>
    </location>
</feature>
<dbReference type="Gene3D" id="1.20.1250.20">
    <property type="entry name" value="MFS general substrate transporter like domains"/>
    <property type="match status" value="1"/>
</dbReference>
<organism evidence="6 7">
    <name type="scientific">Mytilus edulis</name>
    <name type="common">Blue mussel</name>
    <dbReference type="NCBI Taxonomy" id="6550"/>
    <lineage>
        <taxon>Eukaryota</taxon>
        <taxon>Metazoa</taxon>
        <taxon>Spiralia</taxon>
        <taxon>Lophotrochozoa</taxon>
        <taxon>Mollusca</taxon>
        <taxon>Bivalvia</taxon>
        <taxon>Autobranchia</taxon>
        <taxon>Pteriomorphia</taxon>
        <taxon>Mytilida</taxon>
        <taxon>Mytiloidea</taxon>
        <taxon>Mytilidae</taxon>
        <taxon>Mytilinae</taxon>
        <taxon>Mytilus</taxon>
    </lineage>
</organism>
<evidence type="ECO:0000313" key="6">
    <source>
        <dbReference type="EMBL" id="CAG2200087.1"/>
    </source>
</evidence>
<dbReference type="AlphaFoldDB" id="A0A8S3QWR9"/>
<feature type="transmembrane region" description="Helical" evidence="5">
    <location>
        <begin position="172"/>
        <end position="194"/>
    </location>
</feature>
<sequence>MEYDEALQRAGSYGNYQKFLICLLAIPAIFNATTTQVLNFIVGNHLHRYFVESPRWLFMKGRNKQAIEILQKAAKYNQISVDFTANTIVVKKEETIAITTGIKTMMKSKQMLFRSLILILNWMAVNLIYYGISLNIGDLAGNVYINYAISTTAETIAVIFCFFSDKFPRKRLFCSSMIIGGCSCLCTLFTSTFGEIGVLVDTRFGQALPLIIFGSVGTLAGLLAIFLPETGKTKLPDTVQEAIHTVRYISINHMSKIKYKLLIKIEKQSR</sequence>